<keyword evidence="1" id="KW-0810">Translation regulation</keyword>
<dbReference type="GO" id="GO:0022627">
    <property type="term" value="C:cytosolic small ribosomal subunit"/>
    <property type="evidence" value="ECO:0007669"/>
    <property type="project" value="TreeGrafter"/>
</dbReference>
<keyword evidence="2" id="KW-0689">Ribosomal protein</keyword>
<sequence length="114" mass="13173">MRIISTKATNMEMTEAIKTYVEEKLLSLEKLMVDFRPEPEVSIELGKTSDHHSKGPFFFAEANLIVPGQILRARTEVEDLYEAIDLMKDDLRRQVVEFKEKLVGSKHEPRPDKV</sequence>
<dbReference type="GO" id="GO:0045900">
    <property type="term" value="P:negative regulation of translational elongation"/>
    <property type="evidence" value="ECO:0007669"/>
    <property type="project" value="TreeGrafter"/>
</dbReference>
<dbReference type="Gene3D" id="3.30.160.100">
    <property type="entry name" value="Ribosome hibernation promotion factor-like"/>
    <property type="match status" value="1"/>
</dbReference>
<name>A0A0G1MHD1_9BACT</name>
<protein>
    <submittedName>
        <fullName evidence="2">Sigma 54 modulation protein/ribosomal protein S30EA</fullName>
    </submittedName>
</protein>
<dbReference type="InterPro" id="IPR050574">
    <property type="entry name" value="HPF/YfiA_ribosome-assoc"/>
</dbReference>
<dbReference type="Proteomes" id="UP000034154">
    <property type="component" value="Unassembled WGS sequence"/>
</dbReference>
<reference evidence="2 3" key="1">
    <citation type="journal article" date="2015" name="Nature">
        <title>rRNA introns, odd ribosomes, and small enigmatic genomes across a large radiation of phyla.</title>
        <authorList>
            <person name="Brown C.T."/>
            <person name="Hug L.A."/>
            <person name="Thomas B.C."/>
            <person name="Sharon I."/>
            <person name="Castelle C.J."/>
            <person name="Singh A."/>
            <person name="Wilkins M.J."/>
            <person name="Williams K.H."/>
            <person name="Banfield J.F."/>
        </authorList>
    </citation>
    <scope>NUCLEOTIDE SEQUENCE [LARGE SCALE GENOMIC DNA]</scope>
</reference>
<dbReference type="PANTHER" id="PTHR33231:SF1">
    <property type="entry name" value="30S RIBOSOMAL PROTEIN"/>
    <property type="match status" value="1"/>
</dbReference>
<evidence type="ECO:0000313" key="3">
    <source>
        <dbReference type="Proteomes" id="UP000034154"/>
    </source>
</evidence>
<comment type="caution">
    <text evidence="2">The sequence shown here is derived from an EMBL/GenBank/DDBJ whole genome shotgun (WGS) entry which is preliminary data.</text>
</comment>
<dbReference type="GO" id="GO:0043024">
    <property type="term" value="F:ribosomal small subunit binding"/>
    <property type="evidence" value="ECO:0007669"/>
    <property type="project" value="TreeGrafter"/>
</dbReference>
<dbReference type="InterPro" id="IPR003489">
    <property type="entry name" value="RHF/RaiA"/>
</dbReference>
<evidence type="ECO:0000313" key="2">
    <source>
        <dbReference type="EMBL" id="KKT71404.1"/>
    </source>
</evidence>
<dbReference type="Pfam" id="PF02482">
    <property type="entry name" value="Ribosomal_S30AE"/>
    <property type="match status" value="1"/>
</dbReference>
<dbReference type="NCBIfam" id="TIGR00741">
    <property type="entry name" value="yfiA"/>
    <property type="match status" value="1"/>
</dbReference>
<evidence type="ECO:0000256" key="1">
    <source>
        <dbReference type="ARBA" id="ARBA00022845"/>
    </source>
</evidence>
<gene>
    <name evidence="2" type="ORF">UW63_C0017G0004</name>
</gene>
<organism evidence="2 3">
    <name type="scientific">Candidatus Uhrbacteria bacterium GW2011_GWF2_44_350</name>
    <dbReference type="NCBI Taxonomy" id="1619000"/>
    <lineage>
        <taxon>Bacteria</taxon>
        <taxon>Candidatus Uhriibacteriota</taxon>
    </lineage>
</organism>
<keyword evidence="2" id="KW-0687">Ribonucleoprotein</keyword>
<accession>A0A0G1MHD1</accession>
<proteinExistence type="predicted"/>
<dbReference type="AlphaFoldDB" id="A0A0G1MHD1"/>
<dbReference type="PANTHER" id="PTHR33231">
    <property type="entry name" value="30S RIBOSOMAL PROTEIN"/>
    <property type="match status" value="1"/>
</dbReference>
<dbReference type="CDD" id="cd00552">
    <property type="entry name" value="RaiA"/>
    <property type="match status" value="1"/>
</dbReference>
<dbReference type="SUPFAM" id="SSF69754">
    <property type="entry name" value="Ribosome binding protein Y (YfiA homologue)"/>
    <property type="match status" value="1"/>
</dbReference>
<dbReference type="EMBL" id="LCJB01000017">
    <property type="protein sequence ID" value="KKT71404.1"/>
    <property type="molecule type" value="Genomic_DNA"/>
</dbReference>
<dbReference type="InterPro" id="IPR036567">
    <property type="entry name" value="RHF-like"/>
</dbReference>